<reference evidence="4" key="1">
    <citation type="submission" date="2019-02" db="EMBL/GenBank/DDBJ databases">
        <authorList>
            <person name="Gruber-Vodicka R. H."/>
            <person name="Seah K. B. B."/>
        </authorList>
    </citation>
    <scope>NUCLEOTIDE SEQUENCE</scope>
    <source>
        <strain evidence="2">BECK_BZ163</strain>
        <strain evidence="4">BECK_BZ164</strain>
        <strain evidence="3">BECK_BZ165</strain>
    </source>
</reference>
<dbReference type="InterPro" id="IPR025272">
    <property type="entry name" value="SocA_Panacea"/>
</dbReference>
<feature type="domain" description="Antitoxin SocA-like Panacea" evidence="1">
    <location>
        <begin position="26"/>
        <end position="118"/>
    </location>
</feature>
<sequence length="141" mass="16706">MITARNVAEYFLAMAEEDSDLSNMKLQKLVYYSQAFHLAIFDQPLFEEEIEAWTHGPVCPELYHSYKQYGHNPIEYRNEKTFDMFSEEQIGLLNEVSEVFGKYSAGALRNMTHQDQPWIEMEETAGIIRKERMMDFYKTRL</sequence>
<evidence type="ECO:0000313" key="3">
    <source>
        <dbReference type="EMBL" id="VFJ43598.1"/>
    </source>
</evidence>
<evidence type="ECO:0000259" key="1">
    <source>
        <dbReference type="Pfam" id="PF13274"/>
    </source>
</evidence>
<organism evidence="4">
    <name type="scientific">Candidatus Kentrum sp. FM</name>
    <dbReference type="NCBI Taxonomy" id="2126340"/>
    <lineage>
        <taxon>Bacteria</taxon>
        <taxon>Pseudomonadati</taxon>
        <taxon>Pseudomonadota</taxon>
        <taxon>Gammaproteobacteria</taxon>
        <taxon>Candidatus Kentrum</taxon>
    </lineage>
</organism>
<dbReference type="EMBL" id="CAADFL010000003">
    <property type="protein sequence ID" value="VFK05627.1"/>
    <property type="molecule type" value="Genomic_DNA"/>
</dbReference>
<dbReference type="AlphaFoldDB" id="A0A450VLQ0"/>
<dbReference type="EMBL" id="CAADEZ010000003">
    <property type="protein sequence ID" value="VFJ42946.1"/>
    <property type="molecule type" value="Genomic_DNA"/>
</dbReference>
<name>A0A450VLQ0_9GAMM</name>
<dbReference type="Pfam" id="PF13274">
    <property type="entry name" value="SocA_Panacea"/>
    <property type="match status" value="1"/>
</dbReference>
<protein>
    <submittedName>
        <fullName evidence="4">Uncharacterized phage-associated protein</fullName>
    </submittedName>
</protein>
<proteinExistence type="predicted"/>
<accession>A0A450VLQ0</accession>
<evidence type="ECO:0000313" key="4">
    <source>
        <dbReference type="EMBL" id="VFK05627.1"/>
    </source>
</evidence>
<dbReference type="EMBL" id="CAADFA010000003">
    <property type="protein sequence ID" value="VFJ43598.1"/>
    <property type="molecule type" value="Genomic_DNA"/>
</dbReference>
<evidence type="ECO:0000313" key="2">
    <source>
        <dbReference type="EMBL" id="VFJ42946.1"/>
    </source>
</evidence>
<gene>
    <name evidence="2" type="ORF">BECKFM1743A_GA0114220_100032</name>
    <name evidence="4" type="ORF">BECKFM1743B_GA0114221_100032</name>
    <name evidence="3" type="ORF">BECKFM1743C_GA0114222_100032</name>
</gene>